<feature type="binding site" evidence="13">
    <location>
        <position position="244"/>
    </location>
    <ligand>
        <name>sn-glycerol 3-phosphate</name>
        <dbReference type="ChEBI" id="CHEBI:57597"/>
    </ligand>
</feature>
<dbReference type="UniPathway" id="UPA00940"/>
<evidence type="ECO:0000256" key="10">
    <source>
        <dbReference type="ARBA" id="ARBA00066687"/>
    </source>
</evidence>
<dbReference type="InterPro" id="IPR006109">
    <property type="entry name" value="G3P_DH_NAD-dep_C"/>
</dbReference>
<feature type="binding site" evidence="13">
    <location>
        <position position="281"/>
    </location>
    <ligand>
        <name>NADPH</name>
        <dbReference type="ChEBI" id="CHEBI:57783"/>
    </ligand>
</feature>
<dbReference type="SUPFAM" id="SSF48179">
    <property type="entry name" value="6-phosphogluconate dehydrogenase C-terminal domain-like"/>
    <property type="match status" value="1"/>
</dbReference>
<feature type="binding site" evidence="13">
    <location>
        <position position="256"/>
    </location>
    <ligand>
        <name>sn-glycerol 3-phosphate</name>
        <dbReference type="ChEBI" id="CHEBI:57597"/>
    </ligand>
</feature>
<dbReference type="GO" id="GO:0046167">
    <property type="term" value="P:glycerol-3-phosphate biosynthetic process"/>
    <property type="evidence" value="ECO:0007669"/>
    <property type="project" value="UniProtKB-UniRule"/>
</dbReference>
<evidence type="ECO:0000256" key="15">
    <source>
        <dbReference type="PIRSR" id="PIRSR000114-2"/>
    </source>
</evidence>
<feature type="binding site" evidence="13">
    <location>
        <position position="11"/>
    </location>
    <ligand>
        <name>NADPH</name>
        <dbReference type="ChEBI" id="CHEBI:57783"/>
    </ligand>
</feature>
<evidence type="ECO:0000256" key="13">
    <source>
        <dbReference type="HAMAP-Rule" id="MF_00394"/>
    </source>
</evidence>
<keyword evidence="8 13" id="KW-1208">Phospholipid metabolism</keyword>
<dbReference type="NCBIfam" id="NF000941">
    <property type="entry name" value="PRK00094.1-3"/>
    <property type="match status" value="1"/>
</dbReference>
<keyword evidence="7 13" id="KW-0594">Phospholipid biosynthesis</keyword>
<feature type="domain" description="Glycerol-3-phosphate dehydrogenase NAD-dependent N-terminal" evidence="18">
    <location>
        <begin position="3"/>
        <end position="158"/>
    </location>
</feature>
<dbReference type="RefSeq" id="WP_084054031.1">
    <property type="nucleotide sequence ID" value="NZ_FWWT01000022.1"/>
</dbReference>
<evidence type="ECO:0000256" key="8">
    <source>
        <dbReference type="ARBA" id="ARBA00023264"/>
    </source>
</evidence>
<comment type="catalytic activity">
    <reaction evidence="9">
        <text>sn-glycerol 3-phosphate + NADP(+) = dihydroxyacetone phosphate + NADPH + H(+)</text>
        <dbReference type="Rhea" id="RHEA:11096"/>
        <dbReference type="ChEBI" id="CHEBI:15378"/>
        <dbReference type="ChEBI" id="CHEBI:57597"/>
        <dbReference type="ChEBI" id="CHEBI:57642"/>
        <dbReference type="ChEBI" id="CHEBI:57783"/>
        <dbReference type="ChEBI" id="CHEBI:58349"/>
        <dbReference type="EC" id="1.1.1.94"/>
    </reaction>
    <physiologicalReaction direction="right-to-left" evidence="9">
        <dbReference type="Rhea" id="RHEA:11098"/>
    </physiologicalReaction>
</comment>
<feature type="binding site" evidence="13">
    <location>
        <position position="106"/>
    </location>
    <ligand>
        <name>sn-glycerol 3-phosphate</name>
        <dbReference type="ChEBI" id="CHEBI:57597"/>
    </ligand>
</feature>
<dbReference type="GO" id="GO:0005975">
    <property type="term" value="P:carbohydrate metabolic process"/>
    <property type="evidence" value="ECO:0007669"/>
    <property type="project" value="InterPro"/>
</dbReference>
<dbReference type="GO" id="GO:0008654">
    <property type="term" value="P:phospholipid biosynthetic process"/>
    <property type="evidence" value="ECO:0007669"/>
    <property type="project" value="UniProtKB-KW"/>
</dbReference>
<feature type="binding site" evidence="13">
    <location>
        <position position="12"/>
    </location>
    <ligand>
        <name>NADPH</name>
        <dbReference type="ChEBI" id="CHEBI:57783"/>
    </ligand>
</feature>
<feature type="binding site" evidence="13">
    <location>
        <position position="279"/>
    </location>
    <ligand>
        <name>NADPH</name>
        <dbReference type="ChEBI" id="CHEBI:57783"/>
    </ligand>
</feature>
<dbReference type="HAMAP" id="MF_00394">
    <property type="entry name" value="NAD_Glyc3P_dehydrog"/>
    <property type="match status" value="1"/>
</dbReference>
<keyword evidence="13" id="KW-0963">Cytoplasm</keyword>
<dbReference type="GO" id="GO:0051287">
    <property type="term" value="F:NAD binding"/>
    <property type="evidence" value="ECO:0007669"/>
    <property type="project" value="InterPro"/>
</dbReference>
<dbReference type="InterPro" id="IPR011128">
    <property type="entry name" value="G3P_DH_NAD-dep_N"/>
</dbReference>
<keyword evidence="4 13" id="KW-0560">Oxidoreductase</keyword>
<dbReference type="InterPro" id="IPR006168">
    <property type="entry name" value="G3P_DH_NAD-dep"/>
</dbReference>
<comment type="subcellular location">
    <subcellularLocation>
        <location evidence="13">Cytoplasm</location>
    </subcellularLocation>
</comment>
<feature type="binding site" evidence="13">
    <location>
        <position position="255"/>
    </location>
    <ligand>
        <name>NADPH</name>
        <dbReference type="ChEBI" id="CHEBI:57783"/>
    </ligand>
</feature>
<dbReference type="NCBIfam" id="NF000940">
    <property type="entry name" value="PRK00094.1-2"/>
    <property type="match status" value="1"/>
</dbReference>
<dbReference type="PANTHER" id="PTHR11728">
    <property type="entry name" value="GLYCEROL-3-PHOSPHATE DEHYDROGENASE"/>
    <property type="match status" value="1"/>
</dbReference>
<keyword evidence="3 13" id="KW-0521">NADP</keyword>
<evidence type="ECO:0000313" key="20">
    <source>
        <dbReference type="EMBL" id="SMB94459.1"/>
    </source>
</evidence>
<proteinExistence type="inferred from homology"/>
<evidence type="ECO:0000256" key="12">
    <source>
        <dbReference type="ARBA" id="ARBA00080511"/>
    </source>
</evidence>
<name>A0A1W1VM56_DESTI</name>
<feature type="binding site" evidence="16">
    <location>
        <begin position="8"/>
        <end position="13"/>
    </location>
    <ligand>
        <name>NAD(+)</name>
        <dbReference type="ChEBI" id="CHEBI:57540"/>
    </ligand>
</feature>
<dbReference type="GO" id="GO:0006650">
    <property type="term" value="P:glycerophospholipid metabolic process"/>
    <property type="evidence" value="ECO:0007669"/>
    <property type="project" value="UniProtKB-UniRule"/>
</dbReference>
<keyword evidence="21" id="KW-1185">Reference proteome</keyword>
<gene>
    <name evidence="13" type="primary">gpsA</name>
    <name evidence="20" type="ORF">SAMN00017405_0213</name>
</gene>
<evidence type="ECO:0000313" key="21">
    <source>
        <dbReference type="Proteomes" id="UP000192731"/>
    </source>
</evidence>
<dbReference type="Gene3D" id="1.10.1040.10">
    <property type="entry name" value="N-(1-d-carboxylethyl)-l-norvaline Dehydrogenase, domain 2"/>
    <property type="match status" value="1"/>
</dbReference>
<evidence type="ECO:0000256" key="16">
    <source>
        <dbReference type="PIRSR" id="PIRSR000114-3"/>
    </source>
</evidence>
<dbReference type="PRINTS" id="PR00077">
    <property type="entry name" value="GPDHDRGNASE"/>
</dbReference>
<evidence type="ECO:0000256" key="17">
    <source>
        <dbReference type="RuleBase" id="RU000437"/>
    </source>
</evidence>
<feature type="binding site" evidence="13">
    <location>
        <position position="106"/>
    </location>
    <ligand>
        <name>NADPH</name>
        <dbReference type="ChEBI" id="CHEBI:57783"/>
    </ligand>
</feature>
<keyword evidence="13" id="KW-0547">Nucleotide-binding</keyword>
<comment type="catalytic activity">
    <reaction evidence="13">
        <text>sn-glycerol 3-phosphate + NAD(+) = dihydroxyacetone phosphate + NADH + H(+)</text>
        <dbReference type="Rhea" id="RHEA:11092"/>
        <dbReference type="ChEBI" id="CHEBI:15378"/>
        <dbReference type="ChEBI" id="CHEBI:57540"/>
        <dbReference type="ChEBI" id="CHEBI:57597"/>
        <dbReference type="ChEBI" id="CHEBI:57642"/>
        <dbReference type="ChEBI" id="CHEBI:57945"/>
        <dbReference type="EC" id="1.1.1.94"/>
    </reaction>
</comment>
<dbReference type="Pfam" id="PF07479">
    <property type="entry name" value="NAD_Gly3P_dh_C"/>
    <property type="match status" value="1"/>
</dbReference>
<dbReference type="EMBL" id="FWWT01000022">
    <property type="protein sequence ID" value="SMB94459.1"/>
    <property type="molecule type" value="Genomic_DNA"/>
</dbReference>
<feature type="binding site" evidence="16">
    <location>
        <position position="140"/>
    </location>
    <ligand>
        <name>NAD(+)</name>
        <dbReference type="ChEBI" id="CHEBI:57540"/>
    </ligand>
</feature>
<evidence type="ECO:0000256" key="2">
    <source>
        <dbReference type="ARBA" id="ARBA00022516"/>
    </source>
</evidence>
<keyword evidence="2 13" id="KW-0444">Lipid biosynthesis</keyword>
<evidence type="ECO:0000256" key="6">
    <source>
        <dbReference type="ARBA" id="ARBA00023098"/>
    </source>
</evidence>
<feature type="binding site" evidence="13">
    <location>
        <position position="136"/>
    </location>
    <ligand>
        <name>sn-glycerol 3-phosphate</name>
        <dbReference type="ChEBI" id="CHEBI:57597"/>
    </ligand>
</feature>
<evidence type="ECO:0000259" key="18">
    <source>
        <dbReference type="Pfam" id="PF01210"/>
    </source>
</evidence>
<feature type="binding site" evidence="13">
    <location>
        <position position="49"/>
    </location>
    <ligand>
        <name>NADPH</name>
        <dbReference type="ChEBI" id="CHEBI:57783"/>
    </ligand>
</feature>
<sequence>MNKVAVLGSGSWGTALAITLAKKGYDTNIWARRSSLAQELNENKENKQYLPGVVIPNNIYSSADLEKVIHKAKYIVMSIPTHGIREVALQLKNIIKPDSILINTSKGIEPGTLMLQHEVIEEEIPEMYERIALLSGPSHAEEVGKELPTAVVVASRISEVATEIQDLFISPKFRVYTNLDVIGVEVGGALKNVIALATGIADGLGFGDNTKAAIITRGLTEIARIGKKMGANDLTFAGLTGIGDLVVTCNSMHSRNRRAGIAIGQGKKLDTILAEMGMVVEGVRTCKATMELSKKYDVELPISKEVYNVLFEGVTPEKAVVNLMTRLKTHEVESVF</sequence>
<protein>
    <recommendedName>
        <fullName evidence="11 13">Glycerol-3-phosphate dehydrogenase [NAD(P)+]</fullName>
        <ecNumber evidence="10 13">1.1.1.94</ecNumber>
    </recommendedName>
    <alternativeName>
        <fullName evidence="13">NAD(P)(+)-dependent glycerol-3-phosphate dehydrogenase</fullName>
    </alternativeName>
    <alternativeName>
        <fullName evidence="12 13">NAD(P)H-dependent dihydroxyacetone-phosphate reductase</fullName>
    </alternativeName>
</protein>
<dbReference type="AlphaFoldDB" id="A0A1W1VM56"/>
<organism evidence="20 21">
    <name type="scientific">Desulfonispora thiosulfatigenes DSM 11270</name>
    <dbReference type="NCBI Taxonomy" id="656914"/>
    <lineage>
        <taxon>Bacteria</taxon>
        <taxon>Bacillati</taxon>
        <taxon>Bacillota</taxon>
        <taxon>Clostridia</taxon>
        <taxon>Eubacteriales</taxon>
        <taxon>Peptococcaceae</taxon>
        <taxon>Desulfonispora</taxon>
    </lineage>
</organism>
<dbReference type="PIRSF" id="PIRSF000114">
    <property type="entry name" value="Glycerol-3-P_dh"/>
    <property type="match status" value="1"/>
</dbReference>
<feature type="binding site" evidence="13">
    <location>
        <position position="255"/>
    </location>
    <ligand>
        <name>sn-glycerol 3-phosphate</name>
        <dbReference type="ChEBI" id="CHEBI:57597"/>
    </ligand>
</feature>
<accession>A0A1W1VM56</accession>
<dbReference type="Proteomes" id="UP000192731">
    <property type="component" value="Unassembled WGS sequence"/>
</dbReference>
<dbReference type="InterPro" id="IPR013328">
    <property type="entry name" value="6PGD_dom2"/>
</dbReference>
<dbReference type="STRING" id="656914.SAMN00017405_0213"/>
<dbReference type="NCBIfam" id="NF000942">
    <property type="entry name" value="PRK00094.1-4"/>
    <property type="match status" value="1"/>
</dbReference>
<keyword evidence="5 13" id="KW-0520">NAD</keyword>
<evidence type="ECO:0000256" key="3">
    <source>
        <dbReference type="ARBA" id="ARBA00022857"/>
    </source>
</evidence>
<dbReference type="Pfam" id="PF01210">
    <property type="entry name" value="NAD_Gly3P_dh_N"/>
    <property type="match status" value="1"/>
</dbReference>
<dbReference type="GO" id="GO:0046168">
    <property type="term" value="P:glycerol-3-phosphate catabolic process"/>
    <property type="evidence" value="ECO:0007669"/>
    <property type="project" value="InterPro"/>
</dbReference>
<feature type="active site" description="Proton acceptor" evidence="13 14">
    <location>
        <position position="191"/>
    </location>
</feature>
<comment type="function">
    <text evidence="13">Catalyzes the reduction of the glycolytic intermediate dihydroxyacetone phosphate (DHAP) to sn-glycerol 3-phosphate (G3P), the key precursor for phospholipid synthesis.</text>
</comment>
<dbReference type="FunFam" id="3.40.50.720:FF:000019">
    <property type="entry name" value="Glycerol-3-phosphate dehydrogenase [NAD(P)+]"/>
    <property type="match status" value="1"/>
</dbReference>
<dbReference type="InterPro" id="IPR036291">
    <property type="entry name" value="NAD(P)-bd_dom_sf"/>
</dbReference>
<keyword evidence="6 13" id="KW-0443">Lipid metabolism</keyword>
<evidence type="ECO:0000256" key="11">
    <source>
        <dbReference type="ARBA" id="ARBA00069372"/>
    </source>
</evidence>
<feature type="binding site" evidence="13">
    <location>
        <position position="32"/>
    </location>
    <ligand>
        <name>NADPH</name>
        <dbReference type="ChEBI" id="CHEBI:57783"/>
    </ligand>
</feature>
<dbReference type="OrthoDB" id="9812273at2"/>
<evidence type="ECO:0000256" key="14">
    <source>
        <dbReference type="PIRSR" id="PIRSR000114-1"/>
    </source>
</evidence>
<dbReference type="GO" id="GO:0141152">
    <property type="term" value="F:glycerol-3-phosphate dehydrogenase (NAD+) activity"/>
    <property type="evidence" value="ECO:0007669"/>
    <property type="project" value="RHEA"/>
</dbReference>
<feature type="binding site" evidence="13">
    <location>
        <position position="33"/>
    </location>
    <ligand>
        <name>NADPH</name>
        <dbReference type="ChEBI" id="CHEBI:57783"/>
    </ligand>
</feature>
<reference evidence="20 21" key="1">
    <citation type="submission" date="2017-04" db="EMBL/GenBank/DDBJ databases">
        <authorList>
            <person name="Afonso C.L."/>
            <person name="Miller P.J."/>
            <person name="Scott M.A."/>
            <person name="Spackman E."/>
            <person name="Goraichik I."/>
            <person name="Dimitrov K.M."/>
            <person name="Suarez D.L."/>
            <person name="Swayne D.E."/>
        </authorList>
    </citation>
    <scope>NUCLEOTIDE SEQUENCE [LARGE SCALE GENOMIC DNA]</scope>
    <source>
        <strain evidence="20 21">DSM 11270</strain>
    </source>
</reference>
<feature type="binding site" evidence="15">
    <location>
        <position position="106"/>
    </location>
    <ligand>
        <name>substrate</name>
    </ligand>
</feature>
<evidence type="ECO:0000256" key="9">
    <source>
        <dbReference type="ARBA" id="ARBA00052716"/>
    </source>
</evidence>
<dbReference type="GO" id="GO:0141153">
    <property type="term" value="F:glycerol-3-phosphate dehydrogenase (NADP+) activity"/>
    <property type="evidence" value="ECO:0007669"/>
    <property type="project" value="RHEA"/>
</dbReference>
<evidence type="ECO:0000256" key="7">
    <source>
        <dbReference type="ARBA" id="ARBA00023209"/>
    </source>
</evidence>
<feature type="binding site" evidence="13">
    <location>
        <position position="254"/>
    </location>
    <ligand>
        <name>sn-glycerol 3-phosphate</name>
        <dbReference type="ChEBI" id="CHEBI:57597"/>
    </ligand>
</feature>
<evidence type="ECO:0000256" key="5">
    <source>
        <dbReference type="ARBA" id="ARBA00023027"/>
    </source>
</evidence>
<feature type="binding site" evidence="13">
    <location>
        <position position="191"/>
    </location>
    <ligand>
        <name>sn-glycerol 3-phosphate</name>
        <dbReference type="ChEBI" id="CHEBI:57597"/>
    </ligand>
</feature>
<comment type="similarity">
    <text evidence="1 13 17">Belongs to the NAD-dependent glycerol-3-phosphate dehydrogenase family.</text>
</comment>
<feature type="domain" description="Glycerol-3-phosphate dehydrogenase NAD-dependent C-terminal" evidence="19">
    <location>
        <begin position="180"/>
        <end position="320"/>
    </location>
</feature>
<feature type="binding site" evidence="13">
    <location>
        <position position="138"/>
    </location>
    <ligand>
        <name>sn-glycerol 3-phosphate</name>
        <dbReference type="ChEBI" id="CHEBI:57597"/>
    </ligand>
</feature>
<dbReference type="EC" id="1.1.1.94" evidence="10 13"/>
<dbReference type="InterPro" id="IPR008927">
    <property type="entry name" value="6-PGluconate_DH-like_C_sf"/>
</dbReference>
<feature type="binding site" evidence="16">
    <location>
        <position position="255"/>
    </location>
    <ligand>
        <name>NAD(+)</name>
        <dbReference type="ChEBI" id="CHEBI:57540"/>
    </ligand>
</feature>
<dbReference type="PANTHER" id="PTHR11728:SF1">
    <property type="entry name" value="GLYCEROL-3-PHOSPHATE DEHYDROGENASE [NAD(+)] 2, CHLOROPLASTIC"/>
    <property type="match status" value="1"/>
</dbReference>
<dbReference type="FunFam" id="1.10.1040.10:FF:000001">
    <property type="entry name" value="Glycerol-3-phosphate dehydrogenase [NAD(P)+]"/>
    <property type="match status" value="1"/>
</dbReference>
<feature type="binding site" evidence="15">
    <location>
        <begin position="255"/>
        <end position="256"/>
    </location>
    <ligand>
        <name>substrate</name>
    </ligand>
</feature>
<dbReference type="Gene3D" id="3.40.50.720">
    <property type="entry name" value="NAD(P)-binding Rossmann-like Domain"/>
    <property type="match status" value="1"/>
</dbReference>
<evidence type="ECO:0000259" key="19">
    <source>
        <dbReference type="Pfam" id="PF07479"/>
    </source>
</evidence>
<evidence type="ECO:0000256" key="4">
    <source>
        <dbReference type="ARBA" id="ARBA00023002"/>
    </source>
</evidence>
<comment type="pathway">
    <text evidence="13">Membrane lipid metabolism; glycerophospholipid metabolism.</text>
</comment>
<evidence type="ECO:0000256" key="1">
    <source>
        <dbReference type="ARBA" id="ARBA00011009"/>
    </source>
</evidence>
<dbReference type="SUPFAM" id="SSF51735">
    <property type="entry name" value="NAD(P)-binding Rossmann-fold domains"/>
    <property type="match status" value="1"/>
</dbReference>
<dbReference type="GO" id="GO:0005829">
    <property type="term" value="C:cytosol"/>
    <property type="evidence" value="ECO:0007669"/>
    <property type="project" value="TreeGrafter"/>
</dbReference>
<dbReference type="PROSITE" id="PS00957">
    <property type="entry name" value="NAD_G3PDH"/>
    <property type="match status" value="1"/>
</dbReference>
<feature type="binding site" evidence="13">
    <location>
        <position position="140"/>
    </location>
    <ligand>
        <name>NADPH</name>
        <dbReference type="ChEBI" id="CHEBI:57783"/>
    </ligand>
</feature>